<reference evidence="1" key="1">
    <citation type="submission" date="2018-05" db="EMBL/GenBank/DDBJ databases">
        <authorList>
            <person name="Lanie J.A."/>
            <person name="Ng W.-L."/>
            <person name="Kazmierczak K.M."/>
            <person name="Andrzejewski T.M."/>
            <person name="Davidsen T.M."/>
            <person name="Wayne K.J."/>
            <person name="Tettelin H."/>
            <person name="Glass J.I."/>
            <person name="Rusch D."/>
            <person name="Podicherti R."/>
            <person name="Tsui H.-C.T."/>
            <person name="Winkler M.E."/>
        </authorList>
    </citation>
    <scope>NUCLEOTIDE SEQUENCE</scope>
</reference>
<protein>
    <submittedName>
        <fullName evidence="1">Uncharacterized protein</fullName>
    </submittedName>
</protein>
<proteinExistence type="predicted"/>
<evidence type="ECO:0000313" key="1">
    <source>
        <dbReference type="EMBL" id="SVC18013.1"/>
    </source>
</evidence>
<name>A0A382K3A4_9ZZZZ</name>
<gene>
    <name evidence="1" type="ORF">METZ01_LOCUS270867</name>
</gene>
<dbReference type="EMBL" id="UINC01077677">
    <property type="protein sequence ID" value="SVC18013.1"/>
    <property type="molecule type" value="Genomic_DNA"/>
</dbReference>
<organism evidence="1">
    <name type="scientific">marine metagenome</name>
    <dbReference type="NCBI Taxonomy" id="408172"/>
    <lineage>
        <taxon>unclassified sequences</taxon>
        <taxon>metagenomes</taxon>
        <taxon>ecological metagenomes</taxon>
    </lineage>
</organism>
<sequence length="53" mass="6236">MVTYEPKKGTPNHGKWQIWGEIGRHNLCRRYVVLVTTIPVLDLNRQTGSRRLF</sequence>
<feature type="non-terminal residue" evidence="1">
    <location>
        <position position="53"/>
    </location>
</feature>
<accession>A0A382K3A4</accession>
<dbReference type="AlphaFoldDB" id="A0A382K3A4"/>